<feature type="signal peptide" evidence="1">
    <location>
        <begin position="1"/>
        <end position="19"/>
    </location>
</feature>
<protein>
    <submittedName>
        <fullName evidence="2">Uncharacterized protein</fullName>
    </submittedName>
</protein>
<proteinExistence type="predicted"/>
<sequence>MKKHLLIVLLLGLVKFLNAQTVYIDPITTAAMATSAAQLKAEQNKTNQNLSSIAVAQSTIAVQLAAAKELQDKILTGLTSVSDLVKDAVTVKYIIATTEDIVSEISETTVLAAKNPEYTVFARKSANAFYLRATRLSAEVTSVLTGGTTNMMDAGDRQQLLNHIYFELRVLYAEAFSIKYDIKWAVQKGFWNSISPFSSWVNTDKHLMDEIMGKMKGI</sequence>
<feature type="chain" id="PRO_5020285538" evidence="1">
    <location>
        <begin position="20"/>
        <end position="218"/>
    </location>
</feature>
<comment type="caution">
    <text evidence="2">The sequence shown here is derived from an EMBL/GenBank/DDBJ whole genome shotgun (WGS) entry which is preliminary data.</text>
</comment>
<gene>
    <name evidence="2" type="ORF">DET52_105265</name>
</gene>
<evidence type="ECO:0000313" key="2">
    <source>
        <dbReference type="EMBL" id="TDO01406.1"/>
    </source>
</evidence>
<keyword evidence="1" id="KW-0732">Signal</keyword>
<evidence type="ECO:0000256" key="1">
    <source>
        <dbReference type="SAM" id="SignalP"/>
    </source>
</evidence>
<dbReference type="OrthoDB" id="1243758at2"/>
<dbReference type="RefSeq" id="WP_133465307.1">
    <property type="nucleotide sequence ID" value="NZ_SNWI01000005.1"/>
</dbReference>
<accession>A0A4R6H2A8</accession>
<evidence type="ECO:0000313" key="3">
    <source>
        <dbReference type="Proteomes" id="UP000294848"/>
    </source>
</evidence>
<reference evidence="2 3" key="1">
    <citation type="submission" date="2019-03" db="EMBL/GenBank/DDBJ databases">
        <title>Freshwater and sediment microbial communities from various areas in North America, analyzing microbe dynamics in response to fracking.</title>
        <authorList>
            <person name="Lamendella R."/>
        </authorList>
    </citation>
    <scope>NUCLEOTIDE SEQUENCE [LARGE SCALE GENOMIC DNA]</scope>
    <source>
        <strain evidence="2 3">114D</strain>
    </source>
</reference>
<organism evidence="2 3">
    <name type="scientific">Sunxiuqinia elliptica</name>
    <dbReference type="NCBI Taxonomy" id="655355"/>
    <lineage>
        <taxon>Bacteria</taxon>
        <taxon>Pseudomonadati</taxon>
        <taxon>Bacteroidota</taxon>
        <taxon>Bacteroidia</taxon>
        <taxon>Marinilabiliales</taxon>
        <taxon>Prolixibacteraceae</taxon>
        <taxon>Sunxiuqinia</taxon>
    </lineage>
</organism>
<name>A0A4R6H2A8_9BACT</name>
<dbReference type="AlphaFoldDB" id="A0A4R6H2A8"/>
<dbReference type="EMBL" id="SNWI01000005">
    <property type="protein sequence ID" value="TDO01406.1"/>
    <property type="molecule type" value="Genomic_DNA"/>
</dbReference>
<dbReference type="Proteomes" id="UP000294848">
    <property type="component" value="Unassembled WGS sequence"/>
</dbReference>